<keyword evidence="3" id="KW-1185">Reference proteome</keyword>
<evidence type="ECO:0000256" key="1">
    <source>
        <dbReference type="SAM" id="MobiDB-lite"/>
    </source>
</evidence>
<sequence>MDPSLALCNLSHHSKTFAQSGDQDGAPPAELSPVPDEVDDAELAGKSSQPQQINDVCVEILCSILFCLNIIVCCLMLLHSVEDLLCPITDHANWLAVMIL</sequence>
<accession>A0A1R3GUU1</accession>
<dbReference type="AlphaFoldDB" id="A0A1R3GUU1"/>
<dbReference type="EMBL" id="AWUE01021544">
    <property type="protein sequence ID" value="OMO61852.1"/>
    <property type="molecule type" value="Genomic_DNA"/>
</dbReference>
<evidence type="ECO:0000313" key="2">
    <source>
        <dbReference type="EMBL" id="OMO61852.1"/>
    </source>
</evidence>
<proteinExistence type="predicted"/>
<reference evidence="3" key="1">
    <citation type="submission" date="2013-09" db="EMBL/GenBank/DDBJ databases">
        <title>Corchorus olitorius genome sequencing.</title>
        <authorList>
            <person name="Alam M."/>
            <person name="Haque M.S."/>
            <person name="Islam M.S."/>
            <person name="Emdad E.M."/>
            <person name="Islam M.M."/>
            <person name="Ahmed B."/>
            <person name="Halim A."/>
            <person name="Hossen Q.M.M."/>
            <person name="Hossain M.Z."/>
            <person name="Ahmed R."/>
            <person name="Khan M.M."/>
            <person name="Islam R."/>
            <person name="Rashid M.M."/>
            <person name="Khan S.A."/>
            <person name="Rahman M.S."/>
            <person name="Alam M."/>
            <person name="Yahiya A.S."/>
            <person name="Khan M.S."/>
            <person name="Azam M.S."/>
            <person name="Haque T."/>
            <person name="Lashkar M.Z.H."/>
            <person name="Akhand A.I."/>
            <person name="Morshed G."/>
            <person name="Roy S."/>
            <person name="Uddin K.S."/>
            <person name="Rabeya T."/>
            <person name="Hossain A.S."/>
            <person name="Chowdhury A."/>
            <person name="Snigdha A.R."/>
            <person name="Mortoza M.S."/>
            <person name="Matin S.A."/>
            <person name="Hoque S.M.E."/>
            <person name="Islam M.K."/>
            <person name="Roy D.K."/>
            <person name="Haider R."/>
            <person name="Moosa M.M."/>
            <person name="Elias S.M."/>
            <person name="Hasan A.M."/>
            <person name="Jahan S."/>
            <person name="Shafiuddin M."/>
            <person name="Mahmood N."/>
            <person name="Shommy N.S."/>
        </authorList>
    </citation>
    <scope>NUCLEOTIDE SEQUENCE [LARGE SCALE GENOMIC DNA]</scope>
    <source>
        <strain evidence="3">cv. O-4</strain>
    </source>
</reference>
<protein>
    <submittedName>
        <fullName evidence="2">Uncharacterized protein</fullName>
    </submittedName>
</protein>
<comment type="caution">
    <text evidence="2">The sequence shown here is derived from an EMBL/GenBank/DDBJ whole genome shotgun (WGS) entry which is preliminary data.</text>
</comment>
<gene>
    <name evidence="2" type="ORF">COLO4_33319</name>
</gene>
<name>A0A1R3GUU1_9ROSI</name>
<evidence type="ECO:0000313" key="3">
    <source>
        <dbReference type="Proteomes" id="UP000187203"/>
    </source>
</evidence>
<dbReference type="Proteomes" id="UP000187203">
    <property type="component" value="Unassembled WGS sequence"/>
</dbReference>
<organism evidence="2 3">
    <name type="scientific">Corchorus olitorius</name>
    <dbReference type="NCBI Taxonomy" id="93759"/>
    <lineage>
        <taxon>Eukaryota</taxon>
        <taxon>Viridiplantae</taxon>
        <taxon>Streptophyta</taxon>
        <taxon>Embryophyta</taxon>
        <taxon>Tracheophyta</taxon>
        <taxon>Spermatophyta</taxon>
        <taxon>Magnoliopsida</taxon>
        <taxon>eudicotyledons</taxon>
        <taxon>Gunneridae</taxon>
        <taxon>Pentapetalae</taxon>
        <taxon>rosids</taxon>
        <taxon>malvids</taxon>
        <taxon>Malvales</taxon>
        <taxon>Malvaceae</taxon>
        <taxon>Grewioideae</taxon>
        <taxon>Apeibeae</taxon>
        <taxon>Corchorus</taxon>
    </lineage>
</organism>
<feature type="region of interest" description="Disordered" evidence="1">
    <location>
        <begin position="16"/>
        <end position="50"/>
    </location>
</feature>